<dbReference type="AlphaFoldDB" id="A0A7J7CKE0"/>
<keyword evidence="1" id="KW-1133">Transmembrane helix</keyword>
<name>A0A7J7CKE0_TRIWF</name>
<dbReference type="InParanoid" id="A0A7J7CKE0"/>
<keyword evidence="3" id="KW-1185">Reference proteome</keyword>
<comment type="caution">
    <text evidence="2">The sequence shown here is derived from an EMBL/GenBank/DDBJ whole genome shotgun (WGS) entry which is preliminary data.</text>
</comment>
<evidence type="ECO:0000313" key="3">
    <source>
        <dbReference type="Proteomes" id="UP000593562"/>
    </source>
</evidence>
<dbReference type="PANTHER" id="PTHR37199:SF2">
    <property type="entry name" value="MEMBRANE LIPOPROTEIN"/>
    <property type="match status" value="1"/>
</dbReference>
<organism evidence="2 3">
    <name type="scientific">Tripterygium wilfordii</name>
    <name type="common">Thunder God vine</name>
    <dbReference type="NCBI Taxonomy" id="458696"/>
    <lineage>
        <taxon>Eukaryota</taxon>
        <taxon>Viridiplantae</taxon>
        <taxon>Streptophyta</taxon>
        <taxon>Embryophyta</taxon>
        <taxon>Tracheophyta</taxon>
        <taxon>Spermatophyta</taxon>
        <taxon>Magnoliopsida</taxon>
        <taxon>eudicotyledons</taxon>
        <taxon>Gunneridae</taxon>
        <taxon>Pentapetalae</taxon>
        <taxon>rosids</taxon>
        <taxon>fabids</taxon>
        <taxon>Celastrales</taxon>
        <taxon>Celastraceae</taxon>
        <taxon>Tripterygium</taxon>
    </lineage>
</organism>
<keyword evidence="1" id="KW-0812">Transmembrane</keyword>
<accession>A0A7J7CKE0</accession>
<evidence type="ECO:0000256" key="1">
    <source>
        <dbReference type="SAM" id="Phobius"/>
    </source>
</evidence>
<protein>
    <recommendedName>
        <fullName evidence="4">Transmembrane protein</fullName>
    </recommendedName>
</protein>
<sequence>MVRQWRERVIGGGEVGNACLVFWVFLLSLGVFSIIIFSCAQGGTKDKSSAADSDVYGAGCAAGCAAGCGG</sequence>
<evidence type="ECO:0008006" key="4">
    <source>
        <dbReference type="Google" id="ProtNLM"/>
    </source>
</evidence>
<dbReference type="Proteomes" id="UP000593562">
    <property type="component" value="Unassembled WGS sequence"/>
</dbReference>
<keyword evidence="1" id="KW-0472">Membrane</keyword>
<gene>
    <name evidence="2" type="ORF">HS088_TW15G00025</name>
</gene>
<feature type="transmembrane region" description="Helical" evidence="1">
    <location>
        <begin position="20"/>
        <end position="40"/>
    </location>
</feature>
<dbReference type="PANTHER" id="PTHR37199">
    <property type="entry name" value="TRANSMEMBRANE PROTEIN"/>
    <property type="match status" value="1"/>
</dbReference>
<dbReference type="EMBL" id="JAAARO010000015">
    <property type="protein sequence ID" value="KAF5734533.1"/>
    <property type="molecule type" value="Genomic_DNA"/>
</dbReference>
<evidence type="ECO:0000313" key="2">
    <source>
        <dbReference type="EMBL" id="KAF5734533.1"/>
    </source>
</evidence>
<proteinExistence type="predicted"/>
<reference evidence="2 3" key="1">
    <citation type="journal article" date="2020" name="Nat. Commun.">
        <title>Genome of Tripterygium wilfordii and identification of cytochrome P450 involved in triptolide biosynthesis.</title>
        <authorList>
            <person name="Tu L."/>
            <person name="Su P."/>
            <person name="Zhang Z."/>
            <person name="Gao L."/>
            <person name="Wang J."/>
            <person name="Hu T."/>
            <person name="Zhou J."/>
            <person name="Zhang Y."/>
            <person name="Zhao Y."/>
            <person name="Liu Y."/>
            <person name="Song Y."/>
            <person name="Tong Y."/>
            <person name="Lu Y."/>
            <person name="Yang J."/>
            <person name="Xu C."/>
            <person name="Jia M."/>
            <person name="Peters R.J."/>
            <person name="Huang L."/>
            <person name="Gao W."/>
        </authorList>
    </citation>
    <scope>NUCLEOTIDE SEQUENCE [LARGE SCALE GENOMIC DNA]</scope>
    <source>
        <strain evidence="3">cv. XIE 37</strain>
        <tissue evidence="2">Leaf</tissue>
    </source>
</reference>